<dbReference type="Pfam" id="PF22936">
    <property type="entry name" value="Pol_BBD"/>
    <property type="match status" value="1"/>
</dbReference>
<feature type="domain" description="CCHC-type" evidence="3">
    <location>
        <begin position="145"/>
        <end position="159"/>
    </location>
</feature>
<sequence>MMFLLTFLKIAYVLDINQPATEPKEGDTDEIKAARIKRGEDELLCRGHILNALSDRLFDLYSSIKSPLKIWNALEQKYNNEKQDTDKFLTMKYFEFAMRDLLWIKYNQNSKVNFVSEKNKNTNPSEVGKKRKSFDSDSKKRHVTCYNCGKKGHIKKDCRFRKKQKKEGMPNVQVAETNVEEIIAMVSNLHIGMVTELNMAAAVKSFDWWYDSGATVHVYNDRSQFKHYEDAAEGQQVLMGNANTTIVLGKGNVEIQFTSGKKMLLTNVLHVPEIRKNLVSAAILSKKGLKTVIEADKLIVGKGYYCDGMFKPCTTMNVMNKFNNSAYVLECSLSSL</sequence>
<reference evidence="4" key="1">
    <citation type="submission" date="2020-06" db="EMBL/GenBank/DDBJ databases">
        <authorList>
            <person name="Li T."/>
            <person name="Hu X."/>
            <person name="Zhang T."/>
            <person name="Song X."/>
            <person name="Zhang H."/>
            <person name="Dai N."/>
            <person name="Sheng W."/>
            <person name="Hou X."/>
            <person name="Wei L."/>
        </authorList>
    </citation>
    <scope>NUCLEOTIDE SEQUENCE</scope>
    <source>
        <strain evidence="4">G02</strain>
        <tissue evidence="4">Leaf</tissue>
    </source>
</reference>
<keyword evidence="1" id="KW-0479">Metal-binding</keyword>
<keyword evidence="2" id="KW-0732">Signal</keyword>
<dbReference type="Pfam" id="PF14223">
    <property type="entry name" value="Retrotran_gag_2"/>
    <property type="match status" value="1"/>
</dbReference>
<evidence type="ECO:0000256" key="1">
    <source>
        <dbReference type="PROSITE-ProRule" id="PRU00047"/>
    </source>
</evidence>
<accession>A0AAW2UAQ2</accession>
<dbReference type="Pfam" id="PF00098">
    <property type="entry name" value="zf-CCHC"/>
    <property type="match status" value="1"/>
</dbReference>
<dbReference type="InterPro" id="IPR036875">
    <property type="entry name" value="Znf_CCHC_sf"/>
</dbReference>
<dbReference type="GO" id="GO:0008270">
    <property type="term" value="F:zinc ion binding"/>
    <property type="evidence" value="ECO:0007669"/>
    <property type="project" value="UniProtKB-KW"/>
</dbReference>
<dbReference type="SMART" id="SM00343">
    <property type="entry name" value="ZnF_C2HC"/>
    <property type="match status" value="1"/>
</dbReference>
<keyword evidence="1" id="KW-0862">Zinc</keyword>
<evidence type="ECO:0000313" key="4">
    <source>
        <dbReference type="EMBL" id="KAL0413782.1"/>
    </source>
</evidence>
<dbReference type="Gene3D" id="4.10.60.10">
    <property type="entry name" value="Zinc finger, CCHC-type"/>
    <property type="match status" value="1"/>
</dbReference>
<keyword evidence="1" id="KW-0863">Zinc-finger</keyword>
<organism evidence="4">
    <name type="scientific">Sesamum radiatum</name>
    <name type="common">Black benniseed</name>
    <dbReference type="NCBI Taxonomy" id="300843"/>
    <lineage>
        <taxon>Eukaryota</taxon>
        <taxon>Viridiplantae</taxon>
        <taxon>Streptophyta</taxon>
        <taxon>Embryophyta</taxon>
        <taxon>Tracheophyta</taxon>
        <taxon>Spermatophyta</taxon>
        <taxon>Magnoliopsida</taxon>
        <taxon>eudicotyledons</taxon>
        <taxon>Gunneridae</taxon>
        <taxon>Pentapetalae</taxon>
        <taxon>asterids</taxon>
        <taxon>lamiids</taxon>
        <taxon>Lamiales</taxon>
        <taxon>Pedaliaceae</taxon>
        <taxon>Sesamum</taxon>
    </lineage>
</organism>
<dbReference type="InterPro" id="IPR054722">
    <property type="entry name" value="PolX-like_BBD"/>
</dbReference>
<feature type="signal peptide" evidence="2">
    <location>
        <begin position="1"/>
        <end position="15"/>
    </location>
</feature>
<proteinExistence type="predicted"/>
<evidence type="ECO:0000259" key="3">
    <source>
        <dbReference type="PROSITE" id="PS50158"/>
    </source>
</evidence>
<protein>
    <recommendedName>
        <fullName evidence="3">CCHC-type domain-containing protein</fullName>
    </recommendedName>
</protein>
<gene>
    <name evidence="4" type="ORF">Sradi_1579900</name>
</gene>
<dbReference type="GO" id="GO:0003676">
    <property type="term" value="F:nucleic acid binding"/>
    <property type="evidence" value="ECO:0007669"/>
    <property type="project" value="InterPro"/>
</dbReference>
<evidence type="ECO:0000256" key="2">
    <source>
        <dbReference type="SAM" id="SignalP"/>
    </source>
</evidence>
<dbReference type="AlphaFoldDB" id="A0AAW2UAQ2"/>
<dbReference type="PANTHER" id="PTHR47592">
    <property type="entry name" value="PBF68 PROTEIN"/>
    <property type="match status" value="1"/>
</dbReference>
<dbReference type="SUPFAM" id="SSF57756">
    <property type="entry name" value="Retrovirus zinc finger-like domains"/>
    <property type="match status" value="1"/>
</dbReference>
<comment type="caution">
    <text evidence="4">The sequence shown here is derived from an EMBL/GenBank/DDBJ whole genome shotgun (WGS) entry which is preliminary data.</text>
</comment>
<dbReference type="EMBL" id="JACGWJ010000006">
    <property type="protein sequence ID" value="KAL0413782.1"/>
    <property type="molecule type" value="Genomic_DNA"/>
</dbReference>
<dbReference type="PROSITE" id="PS50158">
    <property type="entry name" value="ZF_CCHC"/>
    <property type="match status" value="1"/>
</dbReference>
<feature type="chain" id="PRO_5043733100" description="CCHC-type domain-containing protein" evidence="2">
    <location>
        <begin position="16"/>
        <end position="336"/>
    </location>
</feature>
<dbReference type="PANTHER" id="PTHR47592:SF31">
    <property type="entry name" value="ZINC FINGER, CCHC-TYPE-RELATED"/>
    <property type="match status" value="1"/>
</dbReference>
<dbReference type="InterPro" id="IPR001878">
    <property type="entry name" value="Znf_CCHC"/>
</dbReference>
<name>A0AAW2UAQ2_SESRA</name>
<reference evidence="4" key="2">
    <citation type="journal article" date="2024" name="Plant">
        <title>Genomic evolution and insights into agronomic trait innovations of Sesamum species.</title>
        <authorList>
            <person name="Miao H."/>
            <person name="Wang L."/>
            <person name="Qu L."/>
            <person name="Liu H."/>
            <person name="Sun Y."/>
            <person name="Le M."/>
            <person name="Wang Q."/>
            <person name="Wei S."/>
            <person name="Zheng Y."/>
            <person name="Lin W."/>
            <person name="Duan Y."/>
            <person name="Cao H."/>
            <person name="Xiong S."/>
            <person name="Wang X."/>
            <person name="Wei L."/>
            <person name="Li C."/>
            <person name="Ma Q."/>
            <person name="Ju M."/>
            <person name="Zhao R."/>
            <person name="Li G."/>
            <person name="Mu C."/>
            <person name="Tian Q."/>
            <person name="Mei H."/>
            <person name="Zhang T."/>
            <person name="Gao T."/>
            <person name="Zhang H."/>
        </authorList>
    </citation>
    <scope>NUCLEOTIDE SEQUENCE</scope>
    <source>
        <strain evidence="4">G02</strain>
    </source>
</reference>